<evidence type="ECO:0000313" key="1">
    <source>
        <dbReference type="EMBL" id="CAG5115998.1"/>
    </source>
</evidence>
<feature type="non-terminal residue" evidence="1">
    <location>
        <position position="1"/>
    </location>
</feature>
<organism evidence="1 2">
    <name type="scientific">Candidula unifasciata</name>
    <dbReference type="NCBI Taxonomy" id="100452"/>
    <lineage>
        <taxon>Eukaryota</taxon>
        <taxon>Metazoa</taxon>
        <taxon>Spiralia</taxon>
        <taxon>Lophotrochozoa</taxon>
        <taxon>Mollusca</taxon>
        <taxon>Gastropoda</taxon>
        <taxon>Heterobranchia</taxon>
        <taxon>Euthyneura</taxon>
        <taxon>Panpulmonata</taxon>
        <taxon>Eupulmonata</taxon>
        <taxon>Stylommatophora</taxon>
        <taxon>Helicina</taxon>
        <taxon>Helicoidea</taxon>
        <taxon>Geomitridae</taxon>
        <taxon>Candidula</taxon>
    </lineage>
</organism>
<dbReference type="Proteomes" id="UP000678393">
    <property type="component" value="Unassembled WGS sequence"/>
</dbReference>
<gene>
    <name evidence="1" type="ORF">CUNI_LOCUS1556</name>
</gene>
<keyword evidence="2" id="KW-1185">Reference proteome</keyword>
<dbReference type="AlphaFoldDB" id="A0A8S3YI49"/>
<evidence type="ECO:0000313" key="2">
    <source>
        <dbReference type="Proteomes" id="UP000678393"/>
    </source>
</evidence>
<sequence length="64" mass="7460">YQEKLSTMYLDLTYNTSYLVKSSFLPNVQPVRRVGDDYHFALTEVKIYIPMTSELTLCEVYTLG</sequence>
<reference evidence="1" key="1">
    <citation type="submission" date="2021-04" db="EMBL/GenBank/DDBJ databases">
        <authorList>
            <consortium name="Molecular Ecology Group"/>
        </authorList>
    </citation>
    <scope>NUCLEOTIDE SEQUENCE</scope>
</reference>
<protein>
    <submittedName>
        <fullName evidence="1">Uncharacterized protein</fullName>
    </submittedName>
</protein>
<dbReference type="EMBL" id="CAJHNH020000196">
    <property type="protein sequence ID" value="CAG5115998.1"/>
    <property type="molecule type" value="Genomic_DNA"/>
</dbReference>
<feature type="non-terminal residue" evidence="1">
    <location>
        <position position="64"/>
    </location>
</feature>
<name>A0A8S3YI49_9EUPU</name>
<accession>A0A8S3YI49</accession>
<comment type="caution">
    <text evidence="1">The sequence shown here is derived from an EMBL/GenBank/DDBJ whole genome shotgun (WGS) entry which is preliminary data.</text>
</comment>
<proteinExistence type="predicted"/>